<dbReference type="EMBL" id="DNAN01000439">
    <property type="protein sequence ID" value="HAW76496.1"/>
    <property type="molecule type" value="Genomic_DNA"/>
</dbReference>
<evidence type="ECO:0000313" key="2">
    <source>
        <dbReference type="Proteomes" id="UP000263517"/>
    </source>
</evidence>
<dbReference type="Proteomes" id="UP000263517">
    <property type="component" value="Unassembled WGS sequence"/>
</dbReference>
<sequence>MKAGDILILSGKTKHGKNRVREQGELWRIIKIKGALPHGRCPAGTEIAELETLDGKHWRFVSVPSDEDFDFRPQ</sequence>
<comment type="caution">
    <text evidence="1">The sequence shown here is derived from an EMBL/GenBank/DDBJ whole genome shotgun (WGS) entry which is preliminary data.</text>
</comment>
<protein>
    <submittedName>
        <fullName evidence="1">Uncharacterized protein</fullName>
    </submittedName>
</protein>
<name>A0A350P5C9_9ALTE</name>
<gene>
    <name evidence="1" type="ORF">DCW74_12280</name>
</gene>
<proteinExistence type="predicted"/>
<reference evidence="1 2" key="1">
    <citation type="journal article" date="2018" name="Nat. Biotechnol.">
        <title>A standardized bacterial taxonomy based on genome phylogeny substantially revises the tree of life.</title>
        <authorList>
            <person name="Parks D.H."/>
            <person name="Chuvochina M."/>
            <person name="Waite D.W."/>
            <person name="Rinke C."/>
            <person name="Skarshewski A."/>
            <person name="Chaumeil P.A."/>
            <person name="Hugenholtz P."/>
        </authorList>
    </citation>
    <scope>NUCLEOTIDE SEQUENCE [LARGE SCALE GENOMIC DNA]</scope>
    <source>
        <strain evidence="1">UBA11978</strain>
    </source>
</reference>
<accession>A0A350P5C9</accession>
<organism evidence="1 2">
    <name type="scientific">Alteromonas australica</name>
    <dbReference type="NCBI Taxonomy" id="589873"/>
    <lineage>
        <taxon>Bacteria</taxon>
        <taxon>Pseudomonadati</taxon>
        <taxon>Pseudomonadota</taxon>
        <taxon>Gammaproteobacteria</taxon>
        <taxon>Alteromonadales</taxon>
        <taxon>Alteromonadaceae</taxon>
        <taxon>Alteromonas/Salinimonas group</taxon>
        <taxon>Alteromonas</taxon>
    </lineage>
</organism>
<evidence type="ECO:0000313" key="1">
    <source>
        <dbReference type="EMBL" id="HAW76496.1"/>
    </source>
</evidence>
<dbReference type="AlphaFoldDB" id="A0A350P5C9"/>